<feature type="domain" description="PapC-like C-terminal" evidence="2">
    <location>
        <begin position="326"/>
        <end position="391"/>
    </location>
</feature>
<dbReference type="Pfam" id="PF00577">
    <property type="entry name" value="Usher"/>
    <property type="match status" value="1"/>
</dbReference>
<dbReference type="Pfam" id="PF13953">
    <property type="entry name" value="PapC_C"/>
    <property type="match status" value="1"/>
</dbReference>
<dbReference type="InterPro" id="IPR042186">
    <property type="entry name" value="FimD_plug_dom"/>
</dbReference>
<accession>A0ABY7A819</accession>
<dbReference type="Gene3D" id="2.60.40.2610">
    <property type="entry name" value="Outer membrane usher protein FimD, plug domain"/>
    <property type="match status" value="1"/>
</dbReference>
<proteinExistence type="predicted"/>
<feature type="region of interest" description="Disordered" evidence="1">
    <location>
        <begin position="136"/>
        <end position="169"/>
    </location>
</feature>
<dbReference type="EMBL" id="CP113432">
    <property type="protein sequence ID" value="WAI52455.1"/>
    <property type="molecule type" value="Genomic_DNA"/>
</dbReference>
<name>A0ABY7A819_9PSED</name>
<evidence type="ECO:0000256" key="1">
    <source>
        <dbReference type="SAM" id="MobiDB-lite"/>
    </source>
</evidence>
<dbReference type="InterPro" id="IPR043142">
    <property type="entry name" value="PapC-like_C_sf"/>
</dbReference>
<dbReference type="InterPro" id="IPR000015">
    <property type="entry name" value="Fimb_usher"/>
</dbReference>
<dbReference type="PANTHER" id="PTHR30451">
    <property type="entry name" value="OUTER MEMBRANE USHER PROTEIN"/>
    <property type="match status" value="1"/>
</dbReference>
<reference evidence="3" key="1">
    <citation type="submission" date="2022-11" db="EMBL/GenBank/DDBJ databases">
        <title>Pseudomonas triclosanedens sp. nov., a triclosan degrader isolated from activated sludge.</title>
        <authorList>
            <person name="Yin Y."/>
            <person name="Lu Z."/>
        </authorList>
    </citation>
    <scope>NUCLEOTIDE SEQUENCE</scope>
    <source>
        <strain evidence="3">ZM23</strain>
    </source>
</reference>
<sequence length="408" mass="43365">MAYSRSFPSTGTDFALATFRYSSSGYLDLVDAATLNDLMKSSGTSNPDTVGYLRSKQRQTLTLNQNLGQRIGQLNVTASRDRYWGDAPGSTTFSVGYNTRVMRANVNVTASRTYNAHNDNNNGYDSQITLNLSMPLGSPSARHPATLSLTSTHDKANGDSHNAGLSGSLGEHNQYIYGTQVSRSDTRDGTTFIGNVGWQASNANLGGSYSQSSSYKQASLSASGGLVVHPGGLVFMPSQDIGNPIGIVEARNAKGARVSSSGEGRIDGSGQAVATGLMPYRMNDVTLDPEGTSMDVQLQTTRVQTVPRAGAVVKLTFETETGRAVLINARRANGEELPFGAVALDKAGHEVGTVGQGGSVFVRVAEQGGQLTLRWGETADRQCRLDYQLPKRAEDAAEPFTTVEAVCR</sequence>
<dbReference type="Proteomes" id="UP001163624">
    <property type="component" value="Chromosome"/>
</dbReference>
<gene>
    <name evidence="3" type="ORF">OU419_09070</name>
</gene>
<organism evidence="3 4">
    <name type="scientific">Pseudomonas triclosanedens</name>
    <dbReference type="NCBI Taxonomy" id="2961893"/>
    <lineage>
        <taxon>Bacteria</taxon>
        <taxon>Pseudomonadati</taxon>
        <taxon>Pseudomonadota</taxon>
        <taxon>Gammaproteobacteria</taxon>
        <taxon>Pseudomonadales</taxon>
        <taxon>Pseudomonadaceae</taxon>
        <taxon>Pseudomonas</taxon>
    </lineage>
</organism>
<evidence type="ECO:0000313" key="4">
    <source>
        <dbReference type="Proteomes" id="UP001163624"/>
    </source>
</evidence>
<dbReference type="InterPro" id="IPR025949">
    <property type="entry name" value="PapC-like_C"/>
</dbReference>
<dbReference type="Gene3D" id="2.60.40.2070">
    <property type="match status" value="1"/>
</dbReference>
<evidence type="ECO:0000313" key="3">
    <source>
        <dbReference type="EMBL" id="WAI52455.1"/>
    </source>
</evidence>
<keyword evidence="4" id="KW-1185">Reference proteome</keyword>
<evidence type="ECO:0000259" key="2">
    <source>
        <dbReference type="Pfam" id="PF13953"/>
    </source>
</evidence>
<dbReference type="PANTHER" id="PTHR30451:SF20">
    <property type="entry name" value="FIMBRIAE USHER"/>
    <property type="match status" value="1"/>
</dbReference>
<protein>
    <submittedName>
        <fullName evidence="3">Fimbria/pilus outer membrane usher protein</fullName>
    </submittedName>
</protein>
<dbReference type="RefSeq" id="WP_254476747.1">
    <property type="nucleotide sequence ID" value="NZ_CP113432.1"/>
</dbReference>